<dbReference type="CDD" id="cd02042">
    <property type="entry name" value="ParAB_family"/>
    <property type="match status" value="1"/>
</dbReference>
<proteinExistence type="predicted"/>
<feature type="domain" description="AAA" evidence="5">
    <location>
        <begin position="16"/>
        <end position="187"/>
    </location>
</feature>
<dbReference type="PANTHER" id="PTHR13696">
    <property type="entry name" value="P-LOOP CONTAINING NUCLEOSIDE TRIPHOSPHATE HYDROLASE"/>
    <property type="match status" value="1"/>
</dbReference>
<dbReference type="InterPro" id="IPR025669">
    <property type="entry name" value="AAA_dom"/>
</dbReference>
<dbReference type="InterPro" id="IPR027417">
    <property type="entry name" value="P-loop_NTPase"/>
</dbReference>
<reference evidence="6 7" key="1">
    <citation type="submission" date="2020-02" db="EMBL/GenBank/DDBJ databases">
        <authorList>
            <person name="Dziuba M."/>
            <person name="Kuznetsov B."/>
            <person name="Mardanov A."/>
            <person name="Ravin N."/>
            <person name="Grouzdev D."/>
        </authorList>
    </citation>
    <scope>NUCLEOTIDE SEQUENCE [LARGE SCALE GENOMIC DNA]</scope>
    <source>
        <strain evidence="6 7">SpK</strain>
    </source>
</reference>
<keyword evidence="4" id="KW-1133">Transmembrane helix</keyword>
<name>A0A7C9QVH3_9PROT</name>
<evidence type="ECO:0000256" key="1">
    <source>
        <dbReference type="ARBA" id="ARBA00057242"/>
    </source>
</evidence>
<organism evidence="6 7">
    <name type="scientific">Magnetospirillum aberrantis SpK</name>
    <dbReference type="NCBI Taxonomy" id="908842"/>
    <lineage>
        <taxon>Bacteria</taxon>
        <taxon>Pseudomonadati</taxon>
        <taxon>Pseudomonadota</taxon>
        <taxon>Alphaproteobacteria</taxon>
        <taxon>Rhodospirillales</taxon>
        <taxon>Rhodospirillaceae</taxon>
        <taxon>Magnetospirillum</taxon>
    </lineage>
</organism>
<sequence length="382" mass="40662">MTGEIPDAAASARPLIVTVFNQKGGVGKTTTAVNAAICLAAFGKRVALVDLDSQSNATANVGVPPPVATGAYHLITGQASFEQCLRSTPFENLRLVGGSDELAWADIELAMGEQPEAAMSRALAVLPDNLDAIVIDCPPAPGIVSVNALVAADLVVMPVMPSPHALDGLHKAWWNVTRVRSHFNRGMEGLHILLTMTEDSDLTRRLSADIMAEFGSRVLPIMVPRDGSVIEAASRDLPVAVLAAGSAPARAYVRVAELLLDPAANDLETREAARARLMEWQQRLGNLPAHRDRYGDTGAPPPPTWTEGTEDQLGKDETEEAEPAPTFTSHRPSVRRPRPATTPNVDWGRRLALWLLLVGIGALLGAAVTLAVLKGPDWPLPV</sequence>
<evidence type="ECO:0000313" key="7">
    <source>
        <dbReference type="Proteomes" id="UP000480684"/>
    </source>
</evidence>
<dbReference type="Pfam" id="PF13614">
    <property type="entry name" value="AAA_31"/>
    <property type="match status" value="1"/>
</dbReference>
<keyword evidence="7" id="KW-1185">Reference proteome</keyword>
<dbReference type="InterPro" id="IPR050678">
    <property type="entry name" value="DNA_Partitioning_ATPase"/>
</dbReference>
<comment type="caution">
    <text evidence="6">The sequence shown here is derived from an EMBL/GenBank/DDBJ whole genome shotgun (WGS) entry which is preliminary data.</text>
</comment>
<evidence type="ECO:0000256" key="4">
    <source>
        <dbReference type="SAM" id="Phobius"/>
    </source>
</evidence>
<evidence type="ECO:0000256" key="3">
    <source>
        <dbReference type="SAM" id="MobiDB-lite"/>
    </source>
</evidence>
<dbReference type="Gene3D" id="3.40.50.300">
    <property type="entry name" value="P-loop containing nucleotide triphosphate hydrolases"/>
    <property type="match status" value="1"/>
</dbReference>
<dbReference type="EMBL" id="JAAIYP010000040">
    <property type="protein sequence ID" value="NFV81437.1"/>
    <property type="molecule type" value="Genomic_DNA"/>
</dbReference>
<dbReference type="FunFam" id="3.40.50.300:FF:000285">
    <property type="entry name" value="Sporulation initiation inhibitor Soj"/>
    <property type="match status" value="1"/>
</dbReference>
<keyword evidence="4" id="KW-0472">Membrane</keyword>
<protein>
    <recommendedName>
        <fullName evidence="2">Chromosome partitioning protein ParA</fullName>
    </recommendedName>
</protein>
<evidence type="ECO:0000256" key="2">
    <source>
        <dbReference type="ARBA" id="ARBA00074747"/>
    </source>
</evidence>
<dbReference type="PANTHER" id="PTHR13696:SF52">
    <property type="entry name" value="PARA FAMILY PROTEIN CT_582"/>
    <property type="match status" value="1"/>
</dbReference>
<keyword evidence="4" id="KW-0812">Transmembrane</keyword>
<dbReference type="SUPFAM" id="SSF52540">
    <property type="entry name" value="P-loop containing nucleoside triphosphate hydrolases"/>
    <property type="match status" value="1"/>
</dbReference>
<comment type="function">
    <text evidence="1">Involved in chromosome partition. Localize to both poles of the predivisional cell following completion of DNA replication.</text>
</comment>
<feature type="transmembrane region" description="Helical" evidence="4">
    <location>
        <begin position="351"/>
        <end position="373"/>
    </location>
</feature>
<feature type="region of interest" description="Disordered" evidence="3">
    <location>
        <begin position="288"/>
        <end position="342"/>
    </location>
</feature>
<gene>
    <name evidence="6" type="ORF">G4223_15085</name>
</gene>
<evidence type="ECO:0000259" key="5">
    <source>
        <dbReference type="Pfam" id="PF13614"/>
    </source>
</evidence>
<accession>A0A7C9QVH3</accession>
<dbReference type="AlphaFoldDB" id="A0A7C9QVH3"/>
<dbReference type="RefSeq" id="WP_163681499.1">
    <property type="nucleotide sequence ID" value="NZ_JAAIYP010000040.1"/>
</dbReference>
<dbReference type="Proteomes" id="UP000480684">
    <property type="component" value="Unassembled WGS sequence"/>
</dbReference>
<evidence type="ECO:0000313" key="6">
    <source>
        <dbReference type="EMBL" id="NFV81437.1"/>
    </source>
</evidence>